<dbReference type="PANTHER" id="PTHR12598">
    <property type="entry name" value="COPPER HOMEOSTASIS PROTEIN CUTC"/>
    <property type="match status" value="1"/>
</dbReference>
<evidence type="ECO:0000256" key="1">
    <source>
        <dbReference type="ARBA" id="ARBA00007768"/>
    </source>
</evidence>
<proteinExistence type="inferred from homology"/>
<accession>A0A225CFD1</accession>
<dbReference type="AlphaFoldDB" id="A0A225CFD1"/>
<comment type="similarity">
    <text evidence="1 2">Belongs to the CutC family.</text>
</comment>
<dbReference type="RefSeq" id="WP_094127008.1">
    <property type="nucleotide sequence ID" value="NZ_CP040788.1"/>
</dbReference>
<evidence type="ECO:0000313" key="4">
    <source>
        <dbReference type="Proteomes" id="UP000215316"/>
    </source>
</evidence>
<comment type="caution">
    <text evidence="3">The sequence shown here is derived from an EMBL/GenBank/DDBJ whole genome shotgun (WGS) entry which is preliminary data.</text>
</comment>
<name>A0A225CFD1_9MICO</name>
<reference evidence="3" key="1">
    <citation type="submission" date="2017-08" db="EMBL/GenBank/DDBJ databases">
        <title>Genomes of multiple Clavibacter strains from different subspecies.</title>
        <authorList>
            <person name="Yuan X.-K."/>
            <person name="Li X.-S."/>
            <person name="Nie J."/>
            <person name="De Boer S.H."/>
        </authorList>
    </citation>
    <scope>NUCLEOTIDE SEQUENCE [LARGE SCALE GENOMIC DNA]</scope>
    <source>
        <strain evidence="3">ATCC 33566</strain>
    </source>
</reference>
<sequence>MTRPADPSRDRRVAVEIAVQDAASARTARGAGADRVELCSALAATGGVTPSIGLVEAVVAVGLPVHVLIRPRPGGFVHDADERAVMLRDVRAALAAGAAGIVSGGLTADGRVDRDLLARLVDATGDAVFTFHRAIDAVDDREAALDALLAAGVGRVLTSGGAARAGDAVPALAELVARADGRIEIQAGGGVTVDAIPGLVRAGVDAIHLSARRRVSATRVGPSGGEAAHDVADGGIVAAAVAAAREGARARS</sequence>
<dbReference type="SUPFAM" id="SSF110395">
    <property type="entry name" value="CutC-like"/>
    <property type="match status" value="1"/>
</dbReference>
<dbReference type="HAMAP" id="MF_00795">
    <property type="entry name" value="CutC"/>
    <property type="match status" value="1"/>
</dbReference>
<dbReference type="GO" id="GO:0005507">
    <property type="term" value="F:copper ion binding"/>
    <property type="evidence" value="ECO:0007669"/>
    <property type="project" value="TreeGrafter"/>
</dbReference>
<dbReference type="OrthoDB" id="9815677at2"/>
<comment type="subcellular location">
    <subcellularLocation>
        <location evidence="2">Cytoplasm</location>
    </subcellularLocation>
</comment>
<comment type="caution">
    <text evidence="2">Once thought to be involved in copper homeostasis, experiments in E.coli have shown this is not the case.</text>
</comment>
<protein>
    <recommendedName>
        <fullName evidence="2">PF03932 family protein CutC</fullName>
    </recommendedName>
</protein>
<keyword evidence="4" id="KW-1185">Reference proteome</keyword>
<dbReference type="Pfam" id="PF03932">
    <property type="entry name" value="CutC"/>
    <property type="match status" value="1"/>
</dbReference>
<dbReference type="InterPro" id="IPR005627">
    <property type="entry name" value="CutC-like"/>
</dbReference>
<organism evidence="3 4">
    <name type="scientific">Clavibacter tessellarius</name>
    <dbReference type="NCBI Taxonomy" id="31965"/>
    <lineage>
        <taxon>Bacteria</taxon>
        <taxon>Bacillati</taxon>
        <taxon>Actinomycetota</taxon>
        <taxon>Actinomycetes</taxon>
        <taxon>Micrococcales</taxon>
        <taxon>Microbacteriaceae</taxon>
        <taxon>Clavibacter</taxon>
    </lineage>
</organism>
<dbReference type="InterPro" id="IPR036822">
    <property type="entry name" value="CutC-like_dom_sf"/>
</dbReference>
<dbReference type="Proteomes" id="UP000215316">
    <property type="component" value="Unassembled WGS sequence"/>
</dbReference>
<dbReference type="EMBL" id="MZMQ01000001">
    <property type="protein sequence ID" value="OQJ62455.1"/>
    <property type="molecule type" value="Genomic_DNA"/>
</dbReference>
<dbReference type="Gene3D" id="3.20.20.380">
    <property type="entry name" value="Copper homeostasis (CutC) domain"/>
    <property type="match status" value="1"/>
</dbReference>
<evidence type="ECO:0000313" key="3">
    <source>
        <dbReference type="EMBL" id="OQJ62455.1"/>
    </source>
</evidence>
<keyword evidence="2" id="KW-0963">Cytoplasm</keyword>
<gene>
    <name evidence="2" type="primary">cutC</name>
    <name evidence="3" type="ORF">B5P24_05270</name>
</gene>
<dbReference type="GO" id="GO:0005737">
    <property type="term" value="C:cytoplasm"/>
    <property type="evidence" value="ECO:0007669"/>
    <property type="project" value="UniProtKB-SubCell"/>
</dbReference>
<dbReference type="PANTHER" id="PTHR12598:SF0">
    <property type="entry name" value="COPPER HOMEOSTASIS PROTEIN CUTC HOMOLOG"/>
    <property type="match status" value="1"/>
</dbReference>
<evidence type="ECO:0000256" key="2">
    <source>
        <dbReference type="HAMAP-Rule" id="MF_00795"/>
    </source>
</evidence>